<feature type="region of interest" description="Disordered" evidence="8">
    <location>
        <begin position="719"/>
        <end position="751"/>
    </location>
</feature>
<dbReference type="GO" id="GO:0016779">
    <property type="term" value="F:nucleotidyltransferase activity"/>
    <property type="evidence" value="ECO:0007669"/>
    <property type="project" value="InterPro"/>
</dbReference>
<keyword evidence="11" id="KW-1185">Reference proteome</keyword>
<gene>
    <name evidence="12" type="primary">LOC108805216</name>
</gene>
<sequence length="751" mass="84599">MSGLIKRKGSAVFRSQTLAAIYSKLQRSNCTLAEGAMEKCSVVDEDISSVDTSKWKKVRTSDCGIKNSMVPESSLNVLRLLRRQGFDAYLVGGCVRDLILHRPPKDYDVITTANLKQIRRLFHRAQVVGRRFPICHVWMKGSVIEVSSFNTVAQSDTEHENDTRESKEDSNLFKMYSGWDRKDCNLWRNSLQRDFTVNSLFFDPFELKIYDYNNGMEDLKDLKLRTLVPAHSSFSEDCARILRGLRLSARLGLSLSKDIKTAIPESISSVANLSPVRIFMEMNYMLGYGAAAPSILLLMKYKLLHVLLPFQAAYLEQASKRSQQSSFMLMKLFSNMDKLVSCKQPADSRLWIALLAFHIALVRNPQEAIVLHAFASLLYHRNWSEAVKFARENENSVAGYVPEVSKSSGKISDEDLAEAVSEFASLLRDTQYVLTDMESLHEALYHYPAFKSSGLVFVSKNKGKQLADLFTGMSDVESYESEKQGFCIDYCSLGKGITCEVGFVLGKIILDTIIEQPTPVEKKQMAIDQIVPSACMEENKAELIVSKPSREDKNGQAKVHDSKASSVFKAHQEILKRMRENSEHKNEQESEICPDTTLSDQAKNQDQSVVQKPKRARLHKEALVPEAPKQKTSKRSKSNEQESLSGPAKNQHQTAVDQKNDKRSTEPPVSDPPKQKTSKSRLKETQKVKHSDIPVREIQDAKVGFVSDKSMSDILKVLVKPSQQASSKEESNSLPSSEKTKKPRKLSSLFR</sequence>
<feature type="domain" description="tRNA nucleotidyltransferase/poly(A) polymerase RNA and SrmB- binding" evidence="10">
    <location>
        <begin position="252"/>
        <end position="314"/>
    </location>
</feature>
<feature type="compositionally biased region" description="Basic and acidic residues" evidence="8">
    <location>
        <begin position="548"/>
        <end position="563"/>
    </location>
</feature>
<name>A0A6J0JAL8_RAPSA</name>
<accession>A0A6J0JAL8</accession>
<evidence type="ECO:0000256" key="2">
    <source>
        <dbReference type="ARBA" id="ARBA00022679"/>
    </source>
</evidence>
<reference evidence="11" key="1">
    <citation type="journal article" date="2019" name="Database">
        <title>The radish genome database (RadishGD): an integrated information resource for radish genomics.</title>
        <authorList>
            <person name="Yu H.J."/>
            <person name="Baek S."/>
            <person name="Lee Y.J."/>
            <person name="Cho A."/>
            <person name="Mun J.H."/>
        </authorList>
    </citation>
    <scope>NUCLEOTIDE SEQUENCE [LARGE SCALE GENOMIC DNA]</scope>
    <source>
        <strain evidence="11">cv. WK10039</strain>
    </source>
</reference>
<proteinExistence type="inferred from homology"/>
<comment type="similarity">
    <text evidence="1 7">Belongs to the tRNA nucleotidyltransferase/poly(A) polymerase family.</text>
</comment>
<dbReference type="CDD" id="cd05398">
    <property type="entry name" value="NT_ClassII-CCAase"/>
    <property type="match status" value="1"/>
</dbReference>
<evidence type="ECO:0000256" key="1">
    <source>
        <dbReference type="ARBA" id="ARBA00007265"/>
    </source>
</evidence>
<dbReference type="GO" id="GO:0003723">
    <property type="term" value="F:RNA binding"/>
    <property type="evidence" value="ECO:0007669"/>
    <property type="project" value="UniProtKB-KW"/>
</dbReference>
<evidence type="ECO:0000256" key="8">
    <source>
        <dbReference type="SAM" id="MobiDB-lite"/>
    </source>
</evidence>
<feature type="domain" description="Poly A polymerase head" evidence="9">
    <location>
        <begin position="88"/>
        <end position="225"/>
    </location>
</feature>
<dbReference type="PANTHER" id="PTHR43051">
    <property type="entry name" value="POLYNUCLEOTIDE ADENYLYLTRANSFERASE FAMILY PROTEIN"/>
    <property type="match status" value="1"/>
</dbReference>
<evidence type="ECO:0000259" key="10">
    <source>
        <dbReference type="Pfam" id="PF12627"/>
    </source>
</evidence>
<feature type="compositionally biased region" description="Polar residues" evidence="8">
    <location>
        <begin position="596"/>
        <end position="610"/>
    </location>
</feature>
<feature type="compositionally biased region" description="Basic and acidic residues" evidence="8">
    <location>
        <begin position="681"/>
        <end position="700"/>
    </location>
</feature>
<reference evidence="12" key="2">
    <citation type="submission" date="2025-08" db="UniProtKB">
        <authorList>
            <consortium name="RefSeq"/>
        </authorList>
    </citation>
    <scope>IDENTIFICATION</scope>
    <source>
        <tissue evidence="12">Leaf</tissue>
    </source>
</reference>
<dbReference type="Gene3D" id="1.10.3090.10">
    <property type="entry name" value="cca-adding enzyme, domain 2"/>
    <property type="match status" value="1"/>
</dbReference>
<dbReference type="InterPro" id="IPR043519">
    <property type="entry name" value="NT_sf"/>
</dbReference>
<keyword evidence="4" id="KW-0067">ATP-binding</keyword>
<dbReference type="FunFam" id="3.30.460.10:FF:000035">
    <property type="entry name" value="Poly(A) polymerase I"/>
    <property type="match status" value="1"/>
</dbReference>
<keyword evidence="5 7" id="KW-0694">RNA-binding</keyword>
<dbReference type="Gene3D" id="3.30.460.10">
    <property type="entry name" value="Beta Polymerase, domain 2"/>
    <property type="match status" value="1"/>
</dbReference>
<dbReference type="InterPro" id="IPR002646">
    <property type="entry name" value="PolA_pol_head_dom"/>
</dbReference>
<evidence type="ECO:0000259" key="9">
    <source>
        <dbReference type="Pfam" id="PF01743"/>
    </source>
</evidence>
<dbReference type="GO" id="GO:0001680">
    <property type="term" value="P:tRNA 3'-terminal CCA addition"/>
    <property type="evidence" value="ECO:0007669"/>
    <property type="project" value="UniProtKB-ARBA"/>
</dbReference>
<feature type="compositionally biased region" description="Polar residues" evidence="8">
    <location>
        <begin position="641"/>
        <end position="657"/>
    </location>
</feature>
<evidence type="ECO:0000256" key="5">
    <source>
        <dbReference type="ARBA" id="ARBA00022884"/>
    </source>
</evidence>
<dbReference type="Pfam" id="PF12627">
    <property type="entry name" value="PolyA_pol_RNAbd"/>
    <property type="match status" value="1"/>
</dbReference>
<dbReference type="GeneID" id="108805216"/>
<organism evidence="11 12">
    <name type="scientific">Raphanus sativus</name>
    <name type="common">Radish</name>
    <name type="synonym">Raphanus raphanistrum var. sativus</name>
    <dbReference type="NCBI Taxonomy" id="3726"/>
    <lineage>
        <taxon>Eukaryota</taxon>
        <taxon>Viridiplantae</taxon>
        <taxon>Streptophyta</taxon>
        <taxon>Embryophyta</taxon>
        <taxon>Tracheophyta</taxon>
        <taxon>Spermatophyta</taxon>
        <taxon>Magnoliopsida</taxon>
        <taxon>eudicotyledons</taxon>
        <taxon>Gunneridae</taxon>
        <taxon>Pentapetalae</taxon>
        <taxon>rosids</taxon>
        <taxon>malvids</taxon>
        <taxon>Brassicales</taxon>
        <taxon>Brassicaceae</taxon>
        <taxon>Brassiceae</taxon>
        <taxon>Raphanus</taxon>
    </lineage>
</organism>
<feature type="region of interest" description="Disordered" evidence="8">
    <location>
        <begin position="544"/>
        <end position="706"/>
    </location>
</feature>
<dbReference type="RefSeq" id="XP_018432700.1">
    <property type="nucleotide sequence ID" value="XM_018577198.2"/>
</dbReference>
<evidence type="ECO:0000256" key="6">
    <source>
        <dbReference type="ARBA" id="ARBA00023163"/>
    </source>
</evidence>
<keyword evidence="2 7" id="KW-0808">Transferase</keyword>
<dbReference type="OrthoDB" id="445712at2759"/>
<protein>
    <submittedName>
        <fullName evidence="12">Uncharacterized protein LOC108805216</fullName>
    </submittedName>
</protein>
<dbReference type="AlphaFoldDB" id="A0A6J0JAL8"/>
<feature type="compositionally biased region" description="Basic and acidic residues" evidence="8">
    <location>
        <begin position="570"/>
        <end position="588"/>
    </location>
</feature>
<keyword evidence="6" id="KW-0804">Transcription</keyword>
<dbReference type="Proteomes" id="UP000504610">
    <property type="component" value="Chromosome 5"/>
</dbReference>
<evidence type="ECO:0000256" key="3">
    <source>
        <dbReference type="ARBA" id="ARBA00022741"/>
    </source>
</evidence>
<dbReference type="PANTHER" id="PTHR43051:SF1">
    <property type="entry name" value="POLYNUCLEOTIDE ADENYLYLTRANSFERASE FAMILY PROTEIN"/>
    <property type="match status" value="1"/>
</dbReference>
<evidence type="ECO:0000256" key="7">
    <source>
        <dbReference type="RuleBase" id="RU003953"/>
    </source>
</evidence>
<dbReference type="KEGG" id="rsz:108805216"/>
<dbReference type="SUPFAM" id="SSF81301">
    <property type="entry name" value="Nucleotidyltransferase"/>
    <property type="match status" value="1"/>
</dbReference>
<dbReference type="Pfam" id="PF01743">
    <property type="entry name" value="PolyA_pol"/>
    <property type="match status" value="1"/>
</dbReference>
<dbReference type="InterPro" id="IPR032828">
    <property type="entry name" value="PolyA_RNA-bd"/>
</dbReference>
<evidence type="ECO:0000256" key="4">
    <source>
        <dbReference type="ARBA" id="ARBA00022840"/>
    </source>
</evidence>
<dbReference type="InterPro" id="IPR052191">
    <property type="entry name" value="tRNA_ntf/polyA_polymerase_I"/>
</dbReference>
<dbReference type="GO" id="GO:0005524">
    <property type="term" value="F:ATP binding"/>
    <property type="evidence" value="ECO:0007669"/>
    <property type="project" value="UniProtKB-KW"/>
</dbReference>
<dbReference type="SUPFAM" id="SSF81891">
    <property type="entry name" value="Poly A polymerase C-terminal region-like"/>
    <property type="match status" value="1"/>
</dbReference>
<keyword evidence="3" id="KW-0547">Nucleotide-binding</keyword>
<evidence type="ECO:0000313" key="11">
    <source>
        <dbReference type="Proteomes" id="UP000504610"/>
    </source>
</evidence>
<evidence type="ECO:0000313" key="12">
    <source>
        <dbReference type="RefSeq" id="XP_018432700.1"/>
    </source>
</evidence>